<dbReference type="EMBL" id="AJWK01010599">
    <property type="status" value="NOT_ANNOTATED_CDS"/>
    <property type="molecule type" value="Genomic_DNA"/>
</dbReference>
<organism evidence="4 5">
    <name type="scientific">Lutzomyia longipalpis</name>
    <name type="common">Sand fly</name>
    <dbReference type="NCBI Taxonomy" id="7200"/>
    <lineage>
        <taxon>Eukaryota</taxon>
        <taxon>Metazoa</taxon>
        <taxon>Ecdysozoa</taxon>
        <taxon>Arthropoda</taxon>
        <taxon>Hexapoda</taxon>
        <taxon>Insecta</taxon>
        <taxon>Pterygota</taxon>
        <taxon>Neoptera</taxon>
        <taxon>Endopterygota</taxon>
        <taxon>Diptera</taxon>
        <taxon>Nematocera</taxon>
        <taxon>Psychodoidea</taxon>
        <taxon>Psychodidae</taxon>
        <taxon>Lutzomyia</taxon>
        <taxon>Lutzomyia</taxon>
    </lineage>
</organism>
<dbReference type="EMBL" id="AJWK01010602">
    <property type="status" value="NOT_ANNOTATED_CDS"/>
    <property type="molecule type" value="Genomic_DNA"/>
</dbReference>
<reference evidence="4" key="3">
    <citation type="submission" date="2020-05" db="UniProtKB">
        <authorList>
            <consortium name="EnsemblMetazoa"/>
        </authorList>
    </citation>
    <scope>IDENTIFICATION</scope>
    <source>
        <strain evidence="4">Jacobina</strain>
    </source>
</reference>
<accession>A0A1B0CG00</accession>
<evidence type="ECO:0000313" key="4">
    <source>
        <dbReference type="EnsemblMetazoa" id="LLOJ003301-PA"/>
    </source>
</evidence>
<evidence type="ECO:0000256" key="1">
    <source>
        <dbReference type="SAM" id="MobiDB-lite"/>
    </source>
</evidence>
<dbReference type="SMART" id="SM00596">
    <property type="entry name" value="PRE_C2HC"/>
    <property type="match status" value="1"/>
</dbReference>
<dbReference type="EMBL" id="AJWK01010597">
    <property type="status" value="NOT_ANNOTATED_CDS"/>
    <property type="molecule type" value="Genomic_DNA"/>
</dbReference>
<dbReference type="EnsemblMetazoa" id="LLOJ003301-RA">
    <property type="protein sequence ID" value="LLOJ003301-PA"/>
    <property type="gene ID" value="LLOJ003301"/>
</dbReference>
<dbReference type="EMBL" id="AJWK01010598">
    <property type="status" value="NOT_ANNOTATED_CDS"/>
    <property type="molecule type" value="Genomic_DNA"/>
</dbReference>
<dbReference type="VEuPathDB" id="VectorBase:LLOJ003301"/>
<feature type="compositionally biased region" description="Polar residues" evidence="1">
    <location>
        <begin position="100"/>
        <end position="109"/>
    </location>
</feature>
<dbReference type="EMBL" id="AJWK01010601">
    <property type="status" value="NOT_ANNOTATED_CDS"/>
    <property type="molecule type" value="Genomic_DNA"/>
</dbReference>
<dbReference type="Pfam" id="PF07530">
    <property type="entry name" value="PRE_C2HC"/>
    <property type="match status" value="1"/>
</dbReference>
<dbReference type="InterPro" id="IPR006579">
    <property type="entry name" value="Pre_C2HC_dom"/>
</dbReference>
<keyword evidence="5" id="KW-1185">Reference proteome</keyword>
<feature type="compositionally biased region" description="Basic and acidic residues" evidence="1">
    <location>
        <begin position="90"/>
        <end position="99"/>
    </location>
</feature>
<evidence type="ECO:0000259" key="2">
    <source>
        <dbReference type="SMART" id="SM00596"/>
    </source>
</evidence>
<reference evidence="3" key="2">
    <citation type="journal article" date="2020" name="BMC">
        <title>Leishmania infection induces a limited differential gene expression in the sand fly midgut.</title>
        <authorList>
            <person name="Coutinho-Abreu I.V."/>
            <person name="Serafim T.D."/>
            <person name="Meneses C."/>
            <person name="Kamhawi S."/>
            <person name="Oliveira F."/>
            <person name="Valenzuela J.G."/>
        </authorList>
    </citation>
    <scope>NUCLEOTIDE SEQUENCE</scope>
    <source>
        <strain evidence="3">Jacobina</strain>
        <tissue evidence="3">Midgut</tissue>
    </source>
</reference>
<feature type="domain" description="Pre-C2HC" evidence="2">
    <location>
        <begin position="201"/>
        <end position="270"/>
    </location>
</feature>
<name>A0A1B0CG00_LUTLO</name>
<feature type="region of interest" description="Disordered" evidence="1">
    <location>
        <begin position="90"/>
        <end position="116"/>
    </location>
</feature>
<feature type="region of interest" description="Disordered" evidence="1">
    <location>
        <begin position="36"/>
        <end position="60"/>
    </location>
</feature>
<dbReference type="EMBL" id="GITU01006236">
    <property type="protein sequence ID" value="MBC1174939.1"/>
    <property type="molecule type" value="Transcribed_RNA"/>
</dbReference>
<dbReference type="EMBL" id="AJWK01010600">
    <property type="status" value="NOT_ANNOTATED_CDS"/>
    <property type="molecule type" value="Genomic_DNA"/>
</dbReference>
<dbReference type="InterPro" id="IPR035979">
    <property type="entry name" value="RBD_domain_sf"/>
</dbReference>
<dbReference type="AlphaFoldDB" id="A0A1B0CG00"/>
<evidence type="ECO:0000313" key="3">
    <source>
        <dbReference type="EMBL" id="MBC1174939.1"/>
    </source>
</evidence>
<protein>
    <submittedName>
        <fullName evidence="3">Putative nucleic-acid-binding protein from transposon x-element</fullName>
    </submittedName>
</protein>
<proteinExistence type="predicted"/>
<sequence length="332" mass="37472">MSVPAGHQCQPLRVIHPPRVQYHPVRHMHAVGETQSQVPNPQNYQSSLNPSTPSTHCTSSAHGLEHVAGISPAHTTDAGEDTPMISMQDHIMDAGDDTPKNSTQAQDSSSRQREIKPPPIYVHGVVDIKPLQELLVKHTSEGYTLKSMKGNEVKIQVNTAEHYRAIMKELKERKADLHSYQFKNERSFRVVLKNLHQTTSPEDIKEELMKLGHKVKHITNIRDRATKTPIPMFYIDLQQNTNNKDIYSINRFMHTVVPSVRTFKPNRAIVSVPIISGRNSLYATNCSSATTMRFASTKSKSSDQEQECESYLKANAAWLYLSTKLWILTEGK</sequence>
<dbReference type="GO" id="GO:0003676">
    <property type="term" value="F:nucleic acid binding"/>
    <property type="evidence" value="ECO:0007669"/>
    <property type="project" value="InterPro"/>
</dbReference>
<dbReference type="Proteomes" id="UP000092461">
    <property type="component" value="Unassembled WGS sequence"/>
</dbReference>
<reference evidence="5" key="1">
    <citation type="submission" date="2012-05" db="EMBL/GenBank/DDBJ databases">
        <title>Whole Genome Assembly of Lutzomyia longipalpis.</title>
        <authorList>
            <person name="Richards S."/>
            <person name="Qu C."/>
            <person name="Dillon R."/>
            <person name="Worley K."/>
            <person name="Scherer S."/>
            <person name="Batterton M."/>
            <person name="Taylor A."/>
            <person name="Hawes A."/>
            <person name="Hernandez B."/>
            <person name="Kovar C."/>
            <person name="Mandapat C."/>
            <person name="Pham C."/>
            <person name="Qu C."/>
            <person name="Jing C."/>
            <person name="Bess C."/>
            <person name="Bandaranaike D."/>
            <person name="Ngo D."/>
            <person name="Ongeri F."/>
            <person name="Arias F."/>
            <person name="Lara F."/>
            <person name="Weissenberger G."/>
            <person name="Kamau G."/>
            <person name="Han H."/>
            <person name="Shen H."/>
            <person name="Dinh H."/>
            <person name="Khalil I."/>
            <person name="Jones J."/>
            <person name="Shafer J."/>
            <person name="Jayaseelan J."/>
            <person name="Quiroz J."/>
            <person name="Blankenburg K."/>
            <person name="Nguyen L."/>
            <person name="Jackson L."/>
            <person name="Francisco L."/>
            <person name="Tang L.-Y."/>
            <person name="Pu L.-L."/>
            <person name="Perales L."/>
            <person name="Lorensuhewa L."/>
            <person name="Munidasa M."/>
            <person name="Coyle M."/>
            <person name="Taylor M."/>
            <person name="Puazo M."/>
            <person name="Firestine M."/>
            <person name="Scheel M."/>
            <person name="Javaid M."/>
            <person name="Wang M."/>
            <person name="Li M."/>
            <person name="Tabassum N."/>
            <person name="Saada N."/>
            <person name="Osuji N."/>
            <person name="Aqrawi P."/>
            <person name="Fu Q."/>
            <person name="Thornton R."/>
            <person name="Raj R."/>
            <person name="Goodspeed R."/>
            <person name="Mata R."/>
            <person name="Najjar R."/>
            <person name="Gubbala S."/>
            <person name="Lee S."/>
            <person name="Denson S."/>
            <person name="Patil S."/>
            <person name="Macmil S."/>
            <person name="Qi S."/>
            <person name="Matskevitch T."/>
            <person name="Palculict T."/>
            <person name="Mathew T."/>
            <person name="Vee V."/>
            <person name="Velamala V."/>
            <person name="Korchina V."/>
            <person name="Cai W."/>
            <person name="Liu W."/>
            <person name="Dai W."/>
            <person name="Zou X."/>
            <person name="Zhu Y."/>
            <person name="Zhang Y."/>
            <person name="Wu Y.-Q."/>
            <person name="Xin Y."/>
            <person name="Nazarath L."/>
            <person name="Kovar C."/>
            <person name="Han Y."/>
            <person name="Muzny D."/>
            <person name="Gibbs R."/>
        </authorList>
    </citation>
    <scope>NUCLEOTIDE SEQUENCE [LARGE SCALE GENOMIC DNA]</scope>
    <source>
        <strain evidence="5">Jacobina</strain>
    </source>
</reference>
<dbReference type="SUPFAM" id="SSF54928">
    <property type="entry name" value="RNA-binding domain, RBD"/>
    <property type="match status" value="1"/>
</dbReference>
<evidence type="ECO:0000313" key="5">
    <source>
        <dbReference type="Proteomes" id="UP000092461"/>
    </source>
</evidence>